<dbReference type="Proteomes" id="UP000230750">
    <property type="component" value="Unassembled WGS sequence"/>
</dbReference>
<name>A0A2G8JJU2_STIJA</name>
<proteinExistence type="predicted"/>
<organism evidence="1 2">
    <name type="scientific">Stichopus japonicus</name>
    <name type="common">Sea cucumber</name>
    <dbReference type="NCBI Taxonomy" id="307972"/>
    <lineage>
        <taxon>Eukaryota</taxon>
        <taxon>Metazoa</taxon>
        <taxon>Echinodermata</taxon>
        <taxon>Eleutherozoa</taxon>
        <taxon>Echinozoa</taxon>
        <taxon>Holothuroidea</taxon>
        <taxon>Aspidochirotacea</taxon>
        <taxon>Aspidochirotida</taxon>
        <taxon>Stichopodidae</taxon>
        <taxon>Apostichopus</taxon>
    </lineage>
</organism>
<dbReference type="EMBL" id="MRZV01001767">
    <property type="protein sequence ID" value="PIK35989.1"/>
    <property type="molecule type" value="Genomic_DNA"/>
</dbReference>
<keyword evidence="2" id="KW-1185">Reference proteome</keyword>
<sequence>MLKANKAVRHAKNVSGSILFPNLGPSSDWKIRVFCDASWGNLPDGVSSSQGHVVFLTGHAQKGCPLAWTSNKIKRKVSSTLAAETLSMQDSLDEAVYLGTLITEVYFDSYSANKIPITVYTDNKSLYQNVHSTKQVHEKRLRINIAEIQRMMATGEVQTIEWVQSKTKRGADNDWLLECLSFGELKMDRDE</sequence>
<comment type="caution">
    <text evidence="1">The sequence shown here is derived from an EMBL/GenBank/DDBJ whole genome shotgun (WGS) entry which is preliminary data.</text>
</comment>
<reference evidence="1 2" key="1">
    <citation type="journal article" date="2017" name="PLoS Biol.">
        <title>The sea cucumber genome provides insights into morphological evolution and visceral regeneration.</title>
        <authorList>
            <person name="Zhang X."/>
            <person name="Sun L."/>
            <person name="Yuan J."/>
            <person name="Sun Y."/>
            <person name="Gao Y."/>
            <person name="Zhang L."/>
            <person name="Li S."/>
            <person name="Dai H."/>
            <person name="Hamel J.F."/>
            <person name="Liu C."/>
            <person name="Yu Y."/>
            <person name="Liu S."/>
            <person name="Lin W."/>
            <person name="Guo K."/>
            <person name="Jin S."/>
            <person name="Xu P."/>
            <person name="Storey K.B."/>
            <person name="Huan P."/>
            <person name="Zhang T."/>
            <person name="Zhou Y."/>
            <person name="Zhang J."/>
            <person name="Lin C."/>
            <person name="Li X."/>
            <person name="Xing L."/>
            <person name="Huo D."/>
            <person name="Sun M."/>
            <person name="Wang L."/>
            <person name="Mercier A."/>
            <person name="Li F."/>
            <person name="Yang H."/>
            <person name="Xiang J."/>
        </authorList>
    </citation>
    <scope>NUCLEOTIDE SEQUENCE [LARGE SCALE GENOMIC DNA]</scope>
    <source>
        <strain evidence="1">Shaxun</strain>
        <tissue evidence="1">Muscle</tissue>
    </source>
</reference>
<evidence type="ECO:0000313" key="1">
    <source>
        <dbReference type="EMBL" id="PIK35989.1"/>
    </source>
</evidence>
<protein>
    <submittedName>
        <fullName evidence="1">Uncharacterized protein</fullName>
    </submittedName>
</protein>
<gene>
    <name evidence="1" type="ORF">BSL78_27180</name>
</gene>
<dbReference type="OrthoDB" id="6083932at2759"/>
<accession>A0A2G8JJU2</accession>
<evidence type="ECO:0000313" key="2">
    <source>
        <dbReference type="Proteomes" id="UP000230750"/>
    </source>
</evidence>
<dbReference type="AlphaFoldDB" id="A0A2G8JJU2"/>